<evidence type="ECO:0000256" key="5">
    <source>
        <dbReference type="ARBA" id="ARBA00023136"/>
    </source>
</evidence>
<evidence type="ECO:0000313" key="8">
    <source>
        <dbReference type="EMBL" id="SEE86099.1"/>
    </source>
</evidence>
<feature type="transmembrane region" description="Helical" evidence="6">
    <location>
        <begin position="151"/>
        <end position="178"/>
    </location>
</feature>
<sequence length="416" mass="42286">MPETTIPRLESVRTVTPRERVPAIIWLIAGGIFAMVTSEFMAAGLLPSIADGVGVSIGAAALLISGFAAGQVVGPWLLGMPLSRFGPRVVLAGLLVAFAAAQAIGVISPWTVMLSMRVVSGALMSAYFAIALGTATRLVPGAAQPRATATIFAGVTIGTALGLPLATFAGQAVTWQWAFHIDTIAVLAAAAAIIIFVPSIVGTPTLPVRQMLRPLANRRLWLTLATAGLSIGGTLLGFAFFPTILERVTGVEPTLVPWLLALYGAASVLGNWAVGRLTSRGPARVLAIGLIVLAAGLLAFWAAPTSLPVVILAMIAIGVSGVSLNSAHAARTIAAAGQHPAIMSMLPTVVTGGILLGTSLGSVVVDSGLGLLAPLWIGALFVLAALLTLIPDALDKRGATVLDQAASPAPTPCPIA</sequence>
<dbReference type="Proteomes" id="UP000182725">
    <property type="component" value="Unassembled WGS sequence"/>
</dbReference>
<evidence type="ECO:0000256" key="3">
    <source>
        <dbReference type="ARBA" id="ARBA00022692"/>
    </source>
</evidence>
<evidence type="ECO:0000256" key="6">
    <source>
        <dbReference type="SAM" id="Phobius"/>
    </source>
</evidence>
<feature type="transmembrane region" description="Helical" evidence="6">
    <location>
        <begin position="52"/>
        <end position="78"/>
    </location>
</feature>
<dbReference type="PANTHER" id="PTHR43124">
    <property type="entry name" value="PURINE EFFLUX PUMP PBUE"/>
    <property type="match status" value="1"/>
</dbReference>
<dbReference type="InterPro" id="IPR050189">
    <property type="entry name" value="MFS_Efflux_Transporters"/>
</dbReference>
<keyword evidence="4 6" id="KW-1133">Transmembrane helix</keyword>
<feature type="transmembrane region" description="Helical" evidence="6">
    <location>
        <begin position="371"/>
        <end position="390"/>
    </location>
</feature>
<dbReference type="GO" id="GO:0022857">
    <property type="term" value="F:transmembrane transporter activity"/>
    <property type="evidence" value="ECO:0007669"/>
    <property type="project" value="InterPro"/>
</dbReference>
<organism evidence="8 9">
    <name type="scientific">Arthrobacter alpinus</name>
    <dbReference type="NCBI Taxonomy" id="656366"/>
    <lineage>
        <taxon>Bacteria</taxon>
        <taxon>Bacillati</taxon>
        <taxon>Actinomycetota</taxon>
        <taxon>Actinomycetes</taxon>
        <taxon>Micrococcales</taxon>
        <taxon>Micrococcaceae</taxon>
        <taxon>Arthrobacter</taxon>
    </lineage>
</organism>
<accession>A0A1H5M9C2</accession>
<feature type="transmembrane region" description="Helical" evidence="6">
    <location>
        <begin position="342"/>
        <end position="365"/>
    </location>
</feature>
<evidence type="ECO:0000313" key="9">
    <source>
        <dbReference type="Proteomes" id="UP000182725"/>
    </source>
</evidence>
<dbReference type="PANTHER" id="PTHR43124:SF8">
    <property type="entry name" value="INNER MEMBRANE TRANSPORT PROTEIN YDHP"/>
    <property type="match status" value="1"/>
</dbReference>
<keyword evidence="2" id="KW-1003">Cell membrane</keyword>
<feature type="transmembrane region" description="Helical" evidence="6">
    <location>
        <begin position="118"/>
        <end position="139"/>
    </location>
</feature>
<evidence type="ECO:0000259" key="7">
    <source>
        <dbReference type="PROSITE" id="PS50850"/>
    </source>
</evidence>
<dbReference type="SUPFAM" id="SSF103473">
    <property type="entry name" value="MFS general substrate transporter"/>
    <property type="match status" value="1"/>
</dbReference>
<name>A0A1H5M9C2_9MICC</name>
<feature type="transmembrane region" description="Helical" evidence="6">
    <location>
        <begin position="309"/>
        <end position="330"/>
    </location>
</feature>
<dbReference type="InterPro" id="IPR020846">
    <property type="entry name" value="MFS_dom"/>
</dbReference>
<keyword evidence="5 6" id="KW-0472">Membrane</keyword>
<keyword evidence="3 6" id="KW-0812">Transmembrane</keyword>
<reference evidence="8 9" key="1">
    <citation type="submission" date="2016-10" db="EMBL/GenBank/DDBJ databases">
        <authorList>
            <person name="de Groot N.N."/>
        </authorList>
    </citation>
    <scope>NUCLEOTIDE SEQUENCE [LARGE SCALE GENOMIC DNA]</scope>
    <source>
        <strain evidence="8 9">DSM 22274</strain>
    </source>
</reference>
<feature type="transmembrane region" description="Helical" evidence="6">
    <location>
        <begin position="255"/>
        <end position="273"/>
    </location>
</feature>
<feature type="transmembrane region" description="Helical" evidence="6">
    <location>
        <begin position="21"/>
        <end position="46"/>
    </location>
</feature>
<evidence type="ECO:0000256" key="1">
    <source>
        <dbReference type="ARBA" id="ARBA00004651"/>
    </source>
</evidence>
<proteinExistence type="predicted"/>
<feature type="transmembrane region" description="Helical" evidence="6">
    <location>
        <begin position="220"/>
        <end position="243"/>
    </location>
</feature>
<feature type="transmembrane region" description="Helical" evidence="6">
    <location>
        <begin position="184"/>
        <end position="208"/>
    </location>
</feature>
<evidence type="ECO:0000256" key="4">
    <source>
        <dbReference type="ARBA" id="ARBA00022989"/>
    </source>
</evidence>
<dbReference type="RefSeq" id="WP_083360783.1">
    <property type="nucleotide sequence ID" value="NZ_FNTV01000001.1"/>
</dbReference>
<feature type="domain" description="Major facilitator superfamily (MFS) profile" evidence="7">
    <location>
        <begin position="23"/>
        <end position="396"/>
    </location>
</feature>
<dbReference type="Gene3D" id="1.20.1250.20">
    <property type="entry name" value="MFS general substrate transporter like domains"/>
    <property type="match status" value="2"/>
</dbReference>
<dbReference type="CDD" id="cd17324">
    <property type="entry name" value="MFS_NepI_like"/>
    <property type="match status" value="1"/>
</dbReference>
<dbReference type="InterPro" id="IPR011701">
    <property type="entry name" value="MFS"/>
</dbReference>
<evidence type="ECO:0000256" key="2">
    <source>
        <dbReference type="ARBA" id="ARBA00022475"/>
    </source>
</evidence>
<comment type="subcellular location">
    <subcellularLocation>
        <location evidence="1">Cell membrane</location>
        <topology evidence="1">Multi-pass membrane protein</topology>
    </subcellularLocation>
</comment>
<dbReference type="GO" id="GO:0005886">
    <property type="term" value="C:plasma membrane"/>
    <property type="evidence" value="ECO:0007669"/>
    <property type="project" value="UniProtKB-SubCell"/>
</dbReference>
<dbReference type="AlphaFoldDB" id="A0A1H5M9C2"/>
<dbReference type="InterPro" id="IPR036259">
    <property type="entry name" value="MFS_trans_sf"/>
</dbReference>
<feature type="transmembrane region" description="Helical" evidence="6">
    <location>
        <begin position="90"/>
        <end position="112"/>
    </location>
</feature>
<protein>
    <submittedName>
        <fullName evidence="8">Predicted arabinose efflux permease, MFS family</fullName>
    </submittedName>
</protein>
<dbReference type="PROSITE" id="PS50850">
    <property type="entry name" value="MFS"/>
    <property type="match status" value="1"/>
</dbReference>
<feature type="transmembrane region" description="Helical" evidence="6">
    <location>
        <begin position="285"/>
        <end position="303"/>
    </location>
</feature>
<gene>
    <name evidence="8" type="ORF">SAMN04489740_2826</name>
</gene>
<dbReference type="EMBL" id="FNTV01000001">
    <property type="protein sequence ID" value="SEE86099.1"/>
    <property type="molecule type" value="Genomic_DNA"/>
</dbReference>
<dbReference type="Pfam" id="PF07690">
    <property type="entry name" value="MFS_1"/>
    <property type="match status" value="1"/>
</dbReference>